<organism evidence="1 2">
    <name type="scientific">Dorcoceras hygrometricum</name>
    <dbReference type="NCBI Taxonomy" id="472368"/>
    <lineage>
        <taxon>Eukaryota</taxon>
        <taxon>Viridiplantae</taxon>
        <taxon>Streptophyta</taxon>
        <taxon>Embryophyta</taxon>
        <taxon>Tracheophyta</taxon>
        <taxon>Spermatophyta</taxon>
        <taxon>Magnoliopsida</taxon>
        <taxon>eudicotyledons</taxon>
        <taxon>Gunneridae</taxon>
        <taxon>Pentapetalae</taxon>
        <taxon>asterids</taxon>
        <taxon>lamiids</taxon>
        <taxon>Lamiales</taxon>
        <taxon>Gesneriaceae</taxon>
        <taxon>Didymocarpoideae</taxon>
        <taxon>Trichosporeae</taxon>
        <taxon>Loxocarpinae</taxon>
        <taxon>Dorcoceras</taxon>
    </lineage>
</organism>
<gene>
    <name evidence="1" type="ORF">F511_30780</name>
</gene>
<evidence type="ECO:0000313" key="2">
    <source>
        <dbReference type="Proteomes" id="UP000250235"/>
    </source>
</evidence>
<accession>A0A2Z7AWC7</accession>
<evidence type="ECO:0000313" key="1">
    <source>
        <dbReference type="EMBL" id="KZV23759.1"/>
    </source>
</evidence>
<protein>
    <submittedName>
        <fullName evidence="1">Uncharacterized protein</fullName>
    </submittedName>
</protein>
<name>A0A2Z7AWC7_9LAMI</name>
<proteinExistence type="predicted"/>
<reference evidence="1 2" key="1">
    <citation type="journal article" date="2015" name="Proc. Natl. Acad. Sci. U.S.A.">
        <title>The resurrection genome of Boea hygrometrica: A blueprint for survival of dehydration.</title>
        <authorList>
            <person name="Xiao L."/>
            <person name="Yang G."/>
            <person name="Zhang L."/>
            <person name="Yang X."/>
            <person name="Zhao S."/>
            <person name="Ji Z."/>
            <person name="Zhou Q."/>
            <person name="Hu M."/>
            <person name="Wang Y."/>
            <person name="Chen M."/>
            <person name="Xu Y."/>
            <person name="Jin H."/>
            <person name="Xiao X."/>
            <person name="Hu G."/>
            <person name="Bao F."/>
            <person name="Hu Y."/>
            <person name="Wan P."/>
            <person name="Li L."/>
            <person name="Deng X."/>
            <person name="Kuang T."/>
            <person name="Xiang C."/>
            <person name="Zhu J.K."/>
            <person name="Oliver M.J."/>
            <person name="He Y."/>
        </authorList>
    </citation>
    <scope>NUCLEOTIDE SEQUENCE [LARGE SCALE GENOMIC DNA]</scope>
    <source>
        <strain evidence="2">cv. XS01</strain>
    </source>
</reference>
<dbReference type="AlphaFoldDB" id="A0A2Z7AWC7"/>
<dbReference type="EMBL" id="KV013382">
    <property type="protein sequence ID" value="KZV23759.1"/>
    <property type="molecule type" value="Genomic_DNA"/>
</dbReference>
<sequence>MLSKRKLVWSRLELDDSKESELVPTEVRSECVRSGNLDLGCDVMPFSDIRLGASWMTRLEEEREEASYSVSSVRVPIDWFFRSGSAFEMLVIEDVRQYRAPYLPADLVVSHYETRG</sequence>
<dbReference type="Proteomes" id="UP000250235">
    <property type="component" value="Unassembled WGS sequence"/>
</dbReference>
<keyword evidence="2" id="KW-1185">Reference proteome</keyword>